<dbReference type="PROSITE" id="PS51198">
    <property type="entry name" value="UVRD_HELICASE_ATP_BIND"/>
    <property type="match status" value="1"/>
</dbReference>
<organism evidence="14 15">
    <name type="scientific">Bacillus sonorensis</name>
    <dbReference type="NCBI Taxonomy" id="119858"/>
    <lineage>
        <taxon>Bacteria</taxon>
        <taxon>Bacillati</taxon>
        <taxon>Bacillota</taxon>
        <taxon>Bacilli</taxon>
        <taxon>Bacillales</taxon>
        <taxon>Bacillaceae</taxon>
        <taxon>Bacillus</taxon>
    </lineage>
</organism>
<dbReference type="EC" id="5.6.2.4" evidence="9"/>
<evidence type="ECO:0000256" key="2">
    <source>
        <dbReference type="ARBA" id="ARBA00022741"/>
    </source>
</evidence>
<feature type="domain" description="UvrD-like helicase ATP-binding" evidence="12">
    <location>
        <begin position="132"/>
        <end position="411"/>
    </location>
</feature>
<reference evidence="14 15" key="1">
    <citation type="submission" date="2017-06" db="EMBL/GenBank/DDBJ databases">
        <title>Genome sequence of Bacillus sonorensis strain SRCM101395.</title>
        <authorList>
            <person name="Cho S.H."/>
        </authorList>
    </citation>
    <scope>NUCLEOTIDE SEQUENCE [LARGE SCALE GENOMIC DNA]</scope>
    <source>
        <strain evidence="14 15">SRCM101395</strain>
    </source>
</reference>
<evidence type="ECO:0000256" key="4">
    <source>
        <dbReference type="ARBA" id="ARBA00022806"/>
    </source>
</evidence>
<dbReference type="RefSeq" id="WP_006636872.1">
    <property type="nucleotide sequence ID" value="NZ_BORD01000002.1"/>
</dbReference>
<protein>
    <recommendedName>
        <fullName evidence="9">DNA 3'-5' helicase</fullName>
        <ecNumber evidence="9">5.6.2.4</ecNumber>
    </recommendedName>
</protein>
<evidence type="ECO:0000256" key="7">
    <source>
        <dbReference type="ARBA" id="ARBA00023235"/>
    </source>
</evidence>
<comment type="catalytic activity">
    <reaction evidence="10">
        <text>ATP + H2O = ADP + phosphate + H(+)</text>
        <dbReference type="Rhea" id="RHEA:13065"/>
        <dbReference type="ChEBI" id="CHEBI:15377"/>
        <dbReference type="ChEBI" id="CHEBI:15378"/>
        <dbReference type="ChEBI" id="CHEBI:30616"/>
        <dbReference type="ChEBI" id="CHEBI:43474"/>
        <dbReference type="ChEBI" id="CHEBI:456216"/>
        <dbReference type="EC" id="5.6.2.4"/>
    </reaction>
</comment>
<proteinExistence type="inferred from homology"/>
<dbReference type="PROSITE" id="PS51217">
    <property type="entry name" value="UVRD_HELICASE_CTER"/>
    <property type="match status" value="1"/>
</dbReference>
<keyword evidence="3 11" id="KW-0378">Hydrolase</keyword>
<dbReference type="Pfam" id="PF13361">
    <property type="entry name" value="UvrD_C"/>
    <property type="match status" value="1"/>
</dbReference>
<dbReference type="InterPro" id="IPR000212">
    <property type="entry name" value="DNA_helicase_UvrD/REP"/>
</dbReference>
<dbReference type="Gene3D" id="1.10.10.160">
    <property type="match status" value="1"/>
</dbReference>
<feature type="domain" description="UvrD-like helicase C-terminal" evidence="13">
    <location>
        <begin position="412"/>
        <end position="674"/>
    </location>
</feature>
<dbReference type="InterPro" id="IPR027417">
    <property type="entry name" value="P-loop_NTPase"/>
</dbReference>
<evidence type="ECO:0000256" key="9">
    <source>
        <dbReference type="ARBA" id="ARBA00034808"/>
    </source>
</evidence>
<evidence type="ECO:0000259" key="13">
    <source>
        <dbReference type="PROSITE" id="PS51217"/>
    </source>
</evidence>
<evidence type="ECO:0000313" key="14">
    <source>
        <dbReference type="EMBL" id="ASB90078.1"/>
    </source>
</evidence>
<keyword evidence="2 11" id="KW-0547">Nucleotide-binding</keyword>
<dbReference type="EMBL" id="CP021920">
    <property type="protein sequence ID" value="ASB90078.1"/>
    <property type="molecule type" value="Genomic_DNA"/>
</dbReference>
<dbReference type="CDD" id="cd17932">
    <property type="entry name" value="DEXQc_UvrD"/>
    <property type="match status" value="1"/>
</dbReference>
<name>A0ABM6LL44_9BACI</name>
<feature type="binding site" evidence="11">
    <location>
        <begin position="153"/>
        <end position="160"/>
    </location>
    <ligand>
        <name>ATP</name>
        <dbReference type="ChEBI" id="CHEBI:30616"/>
    </ligand>
</feature>
<evidence type="ECO:0000259" key="12">
    <source>
        <dbReference type="PROSITE" id="PS51198"/>
    </source>
</evidence>
<accession>A0ABM6LL44</accession>
<dbReference type="InterPro" id="IPR013986">
    <property type="entry name" value="DExx_box_DNA_helicase_dom_sf"/>
</dbReference>
<evidence type="ECO:0000256" key="5">
    <source>
        <dbReference type="ARBA" id="ARBA00022840"/>
    </source>
</evidence>
<keyword evidence="15" id="KW-1185">Reference proteome</keyword>
<dbReference type="CDD" id="cd18807">
    <property type="entry name" value="SF1_C_UvrD"/>
    <property type="match status" value="1"/>
</dbReference>
<comment type="similarity">
    <text evidence="1">Belongs to the helicase family. UvrD subfamily.</text>
</comment>
<dbReference type="PANTHER" id="PTHR11070">
    <property type="entry name" value="UVRD / RECB / PCRA DNA HELICASE FAMILY MEMBER"/>
    <property type="match status" value="1"/>
</dbReference>
<dbReference type="PANTHER" id="PTHR11070:SF2">
    <property type="entry name" value="ATP-DEPENDENT DNA HELICASE SRS2"/>
    <property type="match status" value="1"/>
</dbReference>
<dbReference type="SUPFAM" id="SSF52540">
    <property type="entry name" value="P-loop containing nucleoside triphosphate hydrolases"/>
    <property type="match status" value="1"/>
</dbReference>
<evidence type="ECO:0000256" key="1">
    <source>
        <dbReference type="ARBA" id="ARBA00009922"/>
    </source>
</evidence>
<keyword evidence="5 11" id="KW-0067">ATP-binding</keyword>
<dbReference type="GO" id="GO:0016787">
    <property type="term" value="F:hydrolase activity"/>
    <property type="evidence" value="ECO:0007669"/>
    <property type="project" value="UniProtKB-KW"/>
</dbReference>
<dbReference type="InterPro" id="IPR014016">
    <property type="entry name" value="UvrD-like_ATP-bd"/>
</dbReference>
<dbReference type="InterPro" id="IPR014017">
    <property type="entry name" value="DNA_helicase_UvrD-like_C"/>
</dbReference>
<evidence type="ECO:0000313" key="15">
    <source>
        <dbReference type="Proteomes" id="UP000196877"/>
    </source>
</evidence>
<dbReference type="Gene3D" id="1.10.486.10">
    <property type="entry name" value="PCRA, domain 4"/>
    <property type="match status" value="1"/>
</dbReference>
<evidence type="ECO:0000256" key="11">
    <source>
        <dbReference type="PROSITE-ProRule" id="PRU00560"/>
    </source>
</evidence>
<keyword evidence="7" id="KW-0413">Isomerase</keyword>
<evidence type="ECO:0000256" key="10">
    <source>
        <dbReference type="ARBA" id="ARBA00048988"/>
    </source>
</evidence>
<sequence>MKCARLNNRDIHLHTYSREHFQFLFDEARKDHITCKTCGMPLRLALTIHEEPHFVHRETGDFSECEAACLNDQPKEKTAYTESGVFRLPKGKPITEQSQTPASVWEPPREAAVHKHFFPKAETSAEQMFPNVSLHEKQLEAVSAPEGPLLVLAGAGSGKTRVLTARTAYMLSHLEIPPAAILLVTFTTKAVKEMKERMASQYGLAERTVSRLVTGTFHSLFYKILYHHDPAKWNGDRLLKWEWQKEQYIKMALADEGLDEKDFPIDQAIQQIGYWKNAYLPGERIPLEDEWEKRVHRLFCHYEEQKKSRGQFDFDDMASACYELFQERPDVLQRYQSRFHAILIDEFQDINPVQYAIIRLLASPENNITCVGDDDQSIYAFRGSSPSFILDFEKDFPDAKTIHLATNYRSSHPIVASAEAVVKRNKNRWAKTLEAVRDDVKKPLLFYPYDEEEEAIMIVSDIREKIQMGAKPQDFAVLYRTNSGGRAIYERLHESAIPYTADQGVQSFYSRRIVRQMLAYLYLSQNEDDTEAVKQLLPALFLKQSALNTLKALSITEDCTMVQALVKLTDIKPFQLEKIKKIVPFFSSLKTMKPVEAMTFAEEKMGFSDYLKKRGNEGNKLEKGSDDLRDLKTAAKRFKTIPEFLAHVDHMRAAEKQKPDGKGVQLLTIHRAKGLEFKTVYILGAVDGSIPHDFALESARKGDETALEEERRLLYVAMTRAEDNLYISVPSVRRSRTAYRSRFLQPILRKQPQAAELQSR</sequence>
<dbReference type="GO" id="GO:0003678">
    <property type="term" value="F:DNA helicase activity"/>
    <property type="evidence" value="ECO:0007669"/>
    <property type="project" value="UniProtKB-EC"/>
</dbReference>
<dbReference type="Proteomes" id="UP000196877">
    <property type="component" value="Chromosome"/>
</dbReference>
<evidence type="ECO:0000256" key="6">
    <source>
        <dbReference type="ARBA" id="ARBA00023125"/>
    </source>
</evidence>
<evidence type="ECO:0000256" key="3">
    <source>
        <dbReference type="ARBA" id="ARBA00022801"/>
    </source>
</evidence>
<gene>
    <name evidence="14" type="ORF">S101395_03572</name>
</gene>
<comment type="catalytic activity">
    <reaction evidence="8">
        <text>Couples ATP hydrolysis with the unwinding of duplex DNA by translocating in the 3'-5' direction.</text>
        <dbReference type="EC" id="5.6.2.4"/>
    </reaction>
</comment>
<evidence type="ECO:0000256" key="8">
    <source>
        <dbReference type="ARBA" id="ARBA00034617"/>
    </source>
</evidence>
<keyword evidence="4 11" id="KW-0347">Helicase</keyword>
<dbReference type="Pfam" id="PF00580">
    <property type="entry name" value="UvrD-helicase"/>
    <property type="match status" value="1"/>
</dbReference>
<keyword evidence="6" id="KW-0238">DNA-binding</keyword>
<dbReference type="Gene3D" id="3.40.50.300">
    <property type="entry name" value="P-loop containing nucleotide triphosphate hydrolases"/>
    <property type="match status" value="2"/>
</dbReference>